<keyword evidence="2" id="KW-1185">Reference proteome</keyword>
<proteinExistence type="predicted"/>
<evidence type="ECO:0000313" key="2">
    <source>
        <dbReference type="Proteomes" id="UP001177021"/>
    </source>
</evidence>
<gene>
    <name evidence="1" type="ORF">MILVUS5_LOCUS29949</name>
</gene>
<dbReference type="Proteomes" id="UP001177021">
    <property type="component" value="Unassembled WGS sequence"/>
</dbReference>
<accession>A0ACB0L623</accession>
<sequence length="78" mass="8822">MFSLYAKATAGASEFHAKDQIVDKAAPTRFETLDKLHKESFKGSYEMTRRRRLPSGRAPRSTDADNADSTDADRNHNY</sequence>
<evidence type="ECO:0000313" key="1">
    <source>
        <dbReference type="EMBL" id="CAJ2664834.1"/>
    </source>
</evidence>
<name>A0ACB0L623_TRIPR</name>
<comment type="caution">
    <text evidence="1">The sequence shown here is derived from an EMBL/GenBank/DDBJ whole genome shotgun (WGS) entry which is preliminary data.</text>
</comment>
<protein>
    <submittedName>
        <fullName evidence="1">Uncharacterized protein</fullName>
    </submittedName>
</protein>
<dbReference type="EMBL" id="CASHSV030000409">
    <property type="protein sequence ID" value="CAJ2664834.1"/>
    <property type="molecule type" value="Genomic_DNA"/>
</dbReference>
<organism evidence="1 2">
    <name type="scientific">Trifolium pratense</name>
    <name type="common">Red clover</name>
    <dbReference type="NCBI Taxonomy" id="57577"/>
    <lineage>
        <taxon>Eukaryota</taxon>
        <taxon>Viridiplantae</taxon>
        <taxon>Streptophyta</taxon>
        <taxon>Embryophyta</taxon>
        <taxon>Tracheophyta</taxon>
        <taxon>Spermatophyta</taxon>
        <taxon>Magnoliopsida</taxon>
        <taxon>eudicotyledons</taxon>
        <taxon>Gunneridae</taxon>
        <taxon>Pentapetalae</taxon>
        <taxon>rosids</taxon>
        <taxon>fabids</taxon>
        <taxon>Fabales</taxon>
        <taxon>Fabaceae</taxon>
        <taxon>Papilionoideae</taxon>
        <taxon>50 kb inversion clade</taxon>
        <taxon>NPAAA clade</taxon>
        <taxon>Hologalegina</taxon>
        <taxon>IRL clade</taxon>
        <taxon>Trifolieae</taxon>
        <taxon>Trifolium</taxon>
    </lineage>
</organism>
<reference evidence="1" key="1">
    <citation type="submission" date="2023-10" db="EMBL/GenBank/DDBJ databases">
        <authorList>
            <person name="Rodriguez Cubillos JULIANA M."/>
            <person name="De Vega J."/>
        </authorList>
    </citation>
    <scope>NUCLEOTIDE SEQUENCE</scope>
</reference>